<dbReference type="Proteomes" id="UP000006304">
    <property type="component" value="Chromosome"/>
</dbReference>
<evidence type="ECO:0000313" key="2">
    <source>
        <dbReference type="EMBL" id="AFT99087.1"/>
    </source>
</evidence>
<dbReference type="eggNOG" id="ENOG5033C8X">
    <property type="taxonomic scope" value="Bacteria"/>
</dbReference>
<sequence>MTPMAGRYLDAGLRGQVTGYPVWPPPSRIEYRGDGPILDEAVAWLHANLRWFDPDRWERMLPPRPFREGAALELLMLCRILRRGRFHDHPLIEGAVELAHSLAATDSFHAALGLGDDKFPYRTYLVALLADLGRPVPSAAERVRTVLATGCGGQHGAWRTPLSRLELHYVLELGQFPNPLPPIAELLELSIVAAAPDPLYLRDDEVYALTHVLFYATDFAARATPAEPELVEALRTLLGTYLALGDMDLAGELLLCLLAIGQPDCALTTHGWHTLARHRLSDGAVPGPLFDPARWSTLRGEVAEGYSFGTCHHTTMVAAMAAAERERHGAR</sequence>
<dbReference type="Pfam" id="PF21836">
    <property type="entry name" value="DUF6895"/>
    <property type="match status" value="1"/>
</dbReference>
<dbReference type="KEGG" id="nbr:O3I_005625"/>
<protein>
    <recommendedName>
        <fullName evidence="1">DUF6895 domain-containing protein</fullName>
    </recommendedName>
</protein>
<evidence type="ECO:0000313" key="3">
    <source>
        <dbReference type="Proteomes" id="UP000006304"/>
    </source>
</evidence>
<dbReference type="InterPro" id="IPR054190">
    <property type="entry name" value="DUF6895"/>
</dbReference>
<accession>K0EI97</accession>
<dbReference type="EMBL" id="CP003876">
    <property type="protein sequence ID" value="AFT99087.1"/>
    <property type="molecule type" value="Genomic_DNA"/>
</dbReference>
<proteinExistence type="predicted"/>
<name>K0EI97_NOCB7</name>
<gene>
    <name evidence="2" type="ORF">O3I_005625</name>
</gene>
<dbReference type="STRING" id="1133849.O3I_005625"/>
<dbReference type="AlphaFoldDB" id="K0EI97"/>
<organism evidence="2 3">
    <name type="scientific">Nocardia brasiliensis (strain ATCC 700358 / HUJEG-1)</name>
    <dbReference type="NCBI Taxonomy" id="1133849"/>
    <lineage>
        <taxon>Bacteria</taxon>
        <taxon>Bacillati</taxon>
        <taxon>Actinomycetota</taxon>
        <taxon>Actinomycetes</taxon>
        <taxon>Mycobacteriales</taxon>
        <taxon>Nocardiaceae</taxon>
        <taxon>Nocardia</taxon>
    </lineage>
</organism>
<evidence type="ECO:0000259" key="1">
    <source>
        <dbReference type="Pfam" id="PF21836"/>
    </source>
</evidence>
<dbReference type="HOGENOM" id="CLU_054384_0_0_11"/>
<keyword evidence="3" id="KW-1185">Reference proteome</keyword>
<reference evidence="2 3" key="1">
    <citation type="journal article" date="2012" name="J. Bacteriol.">
        <title>Complete genome sequence of Nocardia brasiliensis HUJEG-1.</title>
        <authorList>
            <person name="Vera-Cabrera L."/>
            <person name="Ortiz-Lopez R."/>
            <person name="Elizondo-Gonzalez R."/>
            <person name="Perez-Maya A.A."/>
            <person name="Ocampo-Candiani J."/>
        </authorList>
    </citation>
    <scope>NUCLEOTIDE SEQUENCE [LARGE SCALE GENOMIC DNA]</scope>
    <source>
        <strain evidence="3">ATCC 700358</strain>
    </source>
</reference>
<feature type="domain" description="DUF6895" evidence="1">
    <location>
        <begin position="39"/>
        <end position="323"/>
    </location>
</feature>